<evidence type="ECO:0000256" key="3">
    <source>
        <dbReference type="ARBA" id="ARBA00022989"/>
    </source>
</evidence>
<feature type="domain" description="Peptidase S54 rhomboid" evidence="6">
    <location>
        <begin position="75"/>
        <end position="214"/>
    </location>
</feature>
<keyword evidence="4 5" id="KW-0472">Membrane</keyword>
<evidence type="ECO:0000313" key="8">
    <source>
        <dbReference type="Proteomes" id="UP000183974"/>
    </source>
</evidence>
<reference evidence="7 8" key="1">
    <citation type="submission" date="2016-11" db="EMBL/GenBank/DDBJ databases">
        <authorList>
            <person name="Jaros S."/>
            <person name="Januszkiewicz K."/>
            <person name="Wedrychowicz H."/>
        </authorList>
    </citation>
    <scope>NUCLEOTIDE SEQUENCE [LARGE SCALE GENOMIC DNA]</scope>
    <source>
        <strain evidence="7 8">DSM 29589</strain>
    </source>
</reference>
<dbReference type="Gene3D" id="1.20.1540.10">
    <property type="entry name" value="Rhomboid-like"/>
    <property type="match status" value="1"/>
</dbReference>
<name>A0A1M7G8I1_9RHOB</name>
<proteinExistence type="predicted"/>
<feature type="transmembrane region" description="Helical" evidence="5">
    <location>
        <begin position="12"/>
        <end position="34"/>
    </location>
</feature>
<protein>
    <submittedName>
        <fullName evidence="7">Rhomboid family protein</fullName>
    </submittedName>
</protein>
<feature type="transmembrane region" description="Helical" evidence="5">
    <location>
        <begin position="172"/>
        <end position="190"/>
    </location>
</feature>
<evidence type="ECO:0000256" key="4">
    <source>
        <dbReference type="ARBA" id="ARBA00023136"/>
    </source>
</evidence>
<feature type="transmembrane region" description="Helical" evidence="5">
    <location>
        <begin position="113"/>
        <end position="133"/>
    </location>
</feature>
<keyword evidence="3 5" id="KW-1133">Transmembrane helix</keyword>
<dbReference type="EMBL" id="FRBR01000010">
    <property type="protein sequence ID" value="SHM12408.1"/>
    <property type="molecule type" value="Genomic_DNA"/>
</dbReference>
<dbReference type="STRING" id="337701.SAMN05444398_11048"/>
<evidence type="ECO:0000313" key="7">
    <source>
        <dbReference type="EMBL" id="SHM12408.1"/>
    </source>
</evidence>
<dbReference type="OrthoDB" id="7836448at2"/>
<evidence type="ECO:0000256" key="2">
    <source>
        <dbReference type="ARBA" id="ARBA00022692"/>
    </source>
</evidence>
<evidence type="ECO:0000256" key="1">
    <source>
        <dbReference type="ARBA" id="ARBA00004141"/>
    </source>
</evidence>
<keyword evidence="8" id="KW-1185">Reference proteome</keyword>
<dbReference type="RefSeq" id="WP_073035681.1">
    <property type="nucleotide sequence ID" value="NZ_BMLR01000011.1"/>
</dbReference>
<sequence length="228" mass="24756">MSSPQTDSPVNPIPPVVVALFLAIIVIEAVFSLGTRGMIGGPEAVGWRQGAIQDYGFNAEIFGWMLQNGVWPLEHVKRFVTYVFVHGSFTHALFAGVMLLALGKFVGEVFSQWATLLLFMTSAIAGAAVFGLVAPEPPWLIGAFPGVYGLIGGFTYLLWLRLGQMGENQARAFSLIGILMVLQLIFGLLFGSNSTWLADVSGFGFGFLLSFFLAPGGWAKIRARIRHR</sequence>
<dbReference type="Pfam" id="PF01694">
    <property type="entry name" value="Rhomboid"/>
    <property type="match status" value="1"/>
</dbReference>
<dbReference type="InterPro" id="IPR035952">
    <property type="entry name" value="Rhomboid-like_sf"/>
</dbReference>
<comment type="subcellular location">
    <subcellularLocation>
        <location evidence="1">Membrane</location>
        <topology evidence="1">Multi-pass membrane protein</topology>
    </subcellularLocation>
</comment>
<dbReference type="SUPFAM" id="SSF144091">
    <property type="entry name" value="Rhomboid-like"/>
    <property type="match status" value="1"/>
</dbReference>
<evidence type="ECO:0000259" key="6">
    <source>
        <dbReference type="Pfam" id="PF01694"/>
    </source>
</evidence>
<dbReference type="GO" id="GO:0016020">
    <property type="term" value="C:membrane"/>
    <property type="evidence" value="ECO:0007669"/>
    <property type="project" value="UniProtKB-SubCell"/>
</dbReference>
<dbReference type="InterPro" id="IPR022764">
    <property type="entry name" value="Peptidase_S54_rhomboid_dom"/>
</dbReference>
<feature type="transmembrane region" description="Helical" evidence="5">
    <location>
        <begin position="79"/>
        <end position="101"/>
    </location>
</feature>
<dbReference type="AlphaFoldDB" id="A0A1M7G8I1"/>
<dbReference type="GO" id="GO:0004252">
    <property type="term" value="F:serine-type endopeptidase activity"/>
    <property type="evidence" value="ECO:0007669"/>
    <property type="project" value="InterPro"/>
</dbReference>
<evidence type="ECO:0000256" key="5">
    <source>
        <dbReference type="SAM" id="Phobius"/>
    </source>
</evidence>
<accession>A0A1M7G8I1</accession>
<keyword evidence="2 5" id="KW-0812">Transmembrane</keyword>
<dbReference type="Proteomes" id="UP000183974">
    <property type="component" value="Unassembled WGS sequence"/>
</dbReference>
<feature type="transmembrane region" description="Helical" evidence="5">
    <location>
        <begin position="196"/>
        <end position="218"/>
    </location>
</feature>
<gene>
    <name evidence="7" type="ORF">SAMN05444398_11048</name>
</gene>
<feature type="transmembrane region" description="Helical" evidence="5">
    <location>
        <begin position="139"/>
        <end position="160"/>
    </location>
</feature>
<organism evidence="7 8">
    <name type="scientific">Roseovarius pacificus</name>
    <dbReference type="NCBI Taxonomy" id="337701"/>
    <lineage>
        <taxon>Bacteria</taxon>
        <taxon>Pseudomonadati</taxon>
        <taxon>Pseudomonadota</taxon>
        <taxon>Alphaproteobacteria</taxon>
        <taxon>Rhodobacterales</taxon>
        <taxon>Roseobacteraceae</taxon>
        <taxon>Roseovarius</taxon>
    </lineage>
</organism>